<keyword evidence="5 7" id="KW-1133">Transmembrane helix</keyword>
<accession>A0AAW6U5Z2</accession>
<protein>
    <submittedName>
        <fullName evidence="8">Na+/H+ antiporter subunit E</fullName>
    </submittedName>
</protein>
<keyword evidence="6 7" id="KW-0472">Membrane</keyword>
<sequence length="167" mass="19209">MHNKKRNGAVLLFILLFSFWMIIASDFHFMEIFTGLLASLMIVLYNFDMVFHKDEATSLRPKSFWAFFILFFILLKEIVVANFHVAKIVLSPKMNIEPGFKKIRQPLKKDFNRALFGNAITLTPGTLTVDMNDEEIIVHGLEIGHIEDLEGSALQKAFIHLEEANHD</sequence>
<evidence type="ECO:0000256" key="5">
    <source>
        <dbReference type="ARBA" id="ARBA00022989"/>
    </source>
</evidence>
<dbReference type="RefSeq" id="WP_282839700.1">
    <property type="nucleotide sequence ID" value="NZ_JASCXW010000023.1"/>
</dbReference>
<dbReference type="PANTHER" id="PTHR34584:SF1">
    <property type="entry name" value="NA(+)_H(+) ANTIPORTER SUBUNIT E1"/>
    <property type="match status" value="1"/>
</dbReference>
<keyword evidence="4 7" id="KW-0812">Transmembrane</keyword>
<evidence type="ECO:0000256" key="3">
    <source>
        <dbReference type="ARBA" id="ARBA00022475"/>
    </source>
</evidence>
<evidence type="ECO:0000256" key="7">
    <source>
        <dbReference type="SAM" id="Phobius"/>
    </source>
</evidence>
<evidence type="ECO:0000256" key="1">
    <source>
        <dbReference type="ARBA" id="ARBA00004651"/>
    </source>
</evidence>
<comment type="subcellular location">
    <subcellularLocation>
        <location evidence="1">Cell membrane</location>
        <topology evidence="1">Multi-pass membrane protein</topology>
    </subcellularLocation>
</comment>
<dbReference type="Proteomes" id="UP001431532">
    <property type="component" value="Unassembled WGS sequence"/>
</dbReference>
<organism evidence="8 9">
    <name type="scientific">Peloplasma aerotolerans</name>
    <dbReference type="NCBI Taxonomy" id="3044389"/>
    <lineage>
        <taxon>Bacteria</taxon>
        <taxon>Bacillati</taxon>
        <taxon>Mycoplasmatota</taxon>
        <taxon>Mollicutes</taxon>
        <taxon>Acholeplasmatales</taxon>
        <taxon>Acholeplasmataceae</taxon>
        <taxon>Peloplasma</taxon>
    </lineage>
</organism>
<evidence type="ECO:0000313" key="9">
    <source>
        <dbReference type="Proteomes" id="UP001431532"/>
    </source>
</evidence>
<keyword evidence="9" id="KW-1185">Reference proteome</keyword>
<proteinExistence type="inferred from homology"/>
<dbReference type="PIRSF" id="PIRSF019239">
    <property type="entry name" value="MrpE"/>
    <property type="match status" value="1"/>
</dbReference>
<evidence type="ECO:0000256" key="6">
    <source>
        <dbReference type="ARBA" id="ARBA00023136"/>
    </source>
</evidence>
<dbReference type="PANTHER" id="PTHR34584">
    <property type="entry name" value="NA(+)/H(+) ANTIPORTER SUBUNIT E1"/>
    <property type="match status" value="1"/>
</dbReference>
<evidence type="ECO:0000256" key="2">
    <source>
        <dbReference type="ARBA" id="ARBA00006228"/>
    </source>
</evidence>
<dbReference type="EMBL" id="JASCXW010000023">
    <property type="protein sequence ID" value="MDI6453270.1"/>
    <property type="molecule type" value="Genomic_DNA"/>
</dbReference>
<feature type="transmembrane region" description="Helical" evidence="7">
    <location>
        <begin position="34"/>
        <end position="51"/>
    </location>
</feature>
<gene>
    <name evidence="8" type="ORF">QJ521_06820</name>
</gene>
<keyword evidence="3" id="KW-1003">Cell membrane</keyword>
<dbReference type="GO" id="GO:0005886">
    <property type="term" value="C:plasma membrane"/>
    <property type="evidence" value="ECO:0007669"/>
    <property type="project" value="UniProtKB-SubCell"/>
</dbReference>
<name>A0AAW6U5Z2_9MOLU</name>
<comment type="caution">
    <text evidence="8">The sequence shown here is derived from an EMBL/GenBank/DDBJ whole genome shotgun (WGS) entry which is preliminary data.</text>
</comment>
<comment type="similarity">
    <text evidence="2">Belongs to the CPA3 antiporters (TC 2.A.63) subunit E family.</text>
</comment>
<dbReference type="Pfam" id="PF01899">
    <property type="entry name" value="MNHE"/>
    <property type="match status" value="1"/>
</dbReference>
<dbReference type="GO" id="GO:0008324">
    <property type="term" value="F:monoatomic cation transmembrane transporter activity"/>
    <property type="evidence" value="ECO:0007669"/>
    <property type="project" value="InterPro"/>
</dbReference>
<reference evidence="8" key="1">
    <citation type="submission" date="2023-05" db="EMBL/GenBank/DDBJ databases">
        <title>Mariniplasma microaerophilum sp. nov., a novel anaerobic mollicute isolated from terrestrial mud volcano, Taman Peninsula, Russia.</title>
        <authorList>
            <person name="Khomyakova M.A."/>
            <person name="Merkel A.Y."/>
            <person name="Slobodkin A.I."/>
        </authorList>
    </citation>
    <scope>NUCLEOTIDE SEQUENCE</scope>
    <source>
        <strain evidence="8">M4Ah</strain>
    </source>
</reference>
<dbReference type="AlphaFoldDB" id="A0AAW6U5Z2"/>
<feature type="transmembrane region" description="Helical" evidence="7">
    <location>
        <begin position="63"/>
        <end position="85"/>
    </location>
</feature>
<evidence type="ECO:0000256" key="4">
    <source>
        <dbReference type="ARBA" id="ARBA00022692"/>
    </source>
</evidence>
<evidence type="ECO:0000313" key="8">
    <source>
        <dbReference type="EMBL" id="MDI6453270.1"/>
    </source>
</evidence>
<dbReference type="InterPro" id="IPR002758">
    <property type="entry name" value="Cation_antiport_E"/>
</dbReference>